<gene>
    <name evidence="3" type="ORF">H4R34_005131</name>
</gene>
<comment type="caution">
    <text evidence="3">The sequence shown here is derived from an EMBL/GenBank/DDBJ whole genome shotgun (WGS) entry which is preliminary data.</text>
</comment>
<dbReference type="EMBL" id="JANBQB010000857">
    <property type="protein sequence ID" value="KAJ1973276.1"/>
    <property type="molecule type" value="Genomic_DNA"/>
</dbReference>
<evidence type="ECO:0000313" key="3">
    <source>
        <dbReference type="EMBL" id="KAJ1973276.1"/>
    </source>
</evidence>
<feature type="domain" description="Copper acquisition factor BIM1-like" evidence="2">
    <location>
        <begin position="31"/>
        <end position="136"/>
    </location>
</feature>
<feature type="signal peptide" evidence="1">
    <location>
        <begin position="1"/>
        <end position="26"/>
    </location>
</feature>
<dbReference type="InterPro" id="IPR046530">
    <property type="entry name" value="BIM1-like_dom"/>
</dbReference>
<proteinExistence type="predicted"/>
<feature type="chain" id="PRO_5040918281" description="Copper acquisition factor BIM1-like domain-containing protein" evidence="1">
    <location>
        <begin position="27"/>
        <end position="244"/>
    </location>
</feature>
<organism evidence="3 4">
    <name type="scientific">Dimargaris verticillata</name>
    <dbReference type="NCBI Taxonomy" id="2761393"/>
    <lineage>
        <taxon>Eukaryota</taxon>
        <taxon>Fungi</taxon>
        <taxon>Fungi incertae sedis</taxon>
        <taxon>Zoopagomycota</taxon>
        <taxon>Kickxellomycotina</taxon>
        <taxon>Dimargaritomycetes</taxon>
        <taxon>Dimargaritales</taxon>
        <taxon>Dimargaritaceae</taxon>
        <taxon>Dimargaris</taxon>
    </lineage>
</organism>
<accession>A0A9W8E6H9</accession>
<evidence type="ECO:0000259" key="2">
    <source>
        <dbReference type="Pfam" id="PF20238"/>
    </source>
</evidence>
<dbReference type="AlphaFoldDB" id="A0A9W8E6H9"/>
<sequence>MWGLWGSSYVCLLWLWLALCTRWALANSHNFTIVAPPSRGNGGDITVSAKAPCGGFNDEEERTSIRLASTVIVHVNERQRGRLDLYFNKRGGENVWRPVATLNVDSRTSSVHMWADFNTVAQAGDKGVLQVIFSPFVTNITDWEEYYDQVFSDDDDEDDDDVNNVDVALAVAASKGGDMESFQGYSMVPLYQCADIELVPGKEDRYYEQEDDDESGSPEFKYSIWRAVLVAMGAVAAFACLLGC</sequence>
<dbReference type="Pfam" id="PF20238">
    <property type="entry name" value="BIM1-like_dom"/>
    <property type="match status" value="1"/>
</dbReference>
<name>A0A9W8E6H9_9FUNG</name>
<keyword evidence="1" id="KW-0732">Signal</keyword>
<dbReference type="OrthoDB" id="10382272at2759"/>
<dbReference type="Proteomes" id="UP001151582">
    <property type="component" value="Unassembled WGS sequence"/>
</dbReference>
<protein>
    <recommendedName>
        <fullName evidence="2">Copper acquisition factor BIM1-like domain-containing protein</fullName>
    </recommendedName>
</protein>
<evidence type="ECO:0000256" key="1">
    <source>
        <dbReference type="SAM" id="SignalP"/>
    </source>
</evidence>
<keyword evidence="4" id="KW-1185">Reference proteome</keyword>
<evidence type="ECO:0000313" key="4">
    <source>
        <dbReference type="Proteomes" id="UP001151582"/>
    </source>
</evidence>
<reference evidence="3" key="1">
    <citation type="submission" date="2022-07" db="EMBL/GenBank/DDBJ databases">
        <title>Phylogenomic reconstructions and comparative analyses of Kickxellomycotina fungi.</title>
        <authorList>
            <person name="Reynolds N.K."/>
            <person name="Stajich J.E."/>
            <person name="Barry K."/>
            <person name="Grigoriev I.V."/>
            <person name="Crous P."/>
            <person name="Smith M.E."/>
        </authorList>
    </citation>
    <scope>NUCLEOTIDE SEQUENCE</scope>
    <source>
        <strain evidence="3">RSA 567</strain>
    </source>
</reference>